<dbReference type="SUPFAM" id="SSF51294">
    <property type="entry name" value="Hedgehog/intein (Hint) domain"/>
    <property type="match status" value="1"/>
</dbReference>
<evidence type="ECO:0000256" key="1">
    <source>
        <dbReference type="SAM" id="MobiDB-lite"/>
    </source>
</evidence>
<organism evidence="3 4">
    <name type="scientific">Pseudoruegeria aquimaris</name>
    <dbReference type="NCBI Taxonomy" id="393663"/>
    <lineage>
        <taxon>Bacteria</taxon>
        <taxon>Pseudomonadati</taxon>
        <taxon>Pseudomonadota</taxon>
        <taxon>Alphaproteobacteria</taxon>
        <taxon>Rhodobacterales</taxon>
        <taxon>Roseobacteraceae</taxon>
        <taxon>Pseudoruegeria</taxon>
    </lineage>
</organism>
<gene>
    <name evidence="3" type="ORF">PSA7680_01304</name>
</gene>
<dbReference type="Gene3D" id="2.170.16.10">
    <property type="entry name" value="Hedgehog/Intein (Hint) domain"/>
    <property type="match status" value="1"/>
</dbReference>
<dbReference type="RefSeq" id="WP_245824491.1">
    <property type="nucleotide sequence ID" value="NZ_FWFQ01000007.1"/>
</dbReference>
<evidence type="ECO:0000313" key="4">
    <source>
        <dbReference type="Proteomes" id="UP000193409"/>
    </source>
</evidence>
<feature type="region of interest" description="Disordered" evidence="1">
    <location>
        <begin position="68"/>
        <end position="91"/>
    </location>
</feature>
<protein>
    <recommendedName>
        <fullName evidence="2">Hedgehog/Intein (Hint) domain-containing protein</fullName>
    </recommendedName>
</protein>
<feature type="compositionally biased region" description="Polar residues" evidence="1">
    <location>
        <begin position="68"/>
        <end position="86"/>
    </location>
</feature>
<dbReference type="Proteomes" id="UP000193409">
    <property type="component" value="Unassembled WGS sequence"/>
</dbReference>
<dbReference type="EMBL" id="FWFQ01000007">
    <property type="protein sequence ID" value="SLN28639.1"/>
    <property type="molecule type" value="Genomic_DNA"/>
</dbReference>
<keyword evidence="4" id="KW-1185">Reference proteome</keyword>
<feature type="domain" description="Hedgehog/Intein (Hint)" evidence="2">
    <location>
        <begin position="330"/>
        <end position="467"/>
    </location>
</feature>
<dbReference type="Pfam" id="PF17963">
    <property type="entry name" value="Big_9"/>
    <property type="match status" value="1"/>
</dbReference>
<accession>A0A1Y5RYZ8</accession>
<reference evidence="3 4" key="1">
    <citation type="submission" date="2017-03" db="EMBL/GenBank/DDBJ databases">
        <authorList>
            <person name="Afonso C.L."/>
            <person name="Miller P.J."/>
            <person name="Scott M.A."/>
            <person name="Spackman E."/>
            <person name="Goraichik I."/>
            <person name="Dimitrov K.M."/>
            <person name="Suarez D.L."/>
            <person name="Swayne D.E."/>
        </authorList>
    </citation>
    <scope>NUCLEOTIDE SEQUENCE [LARGE SCALE GENOMIC DNA]</scope>
    <source>
        <strain evidence="3 4">CECT 7680</strain>
    </source>
</reference>
<dbReference type="InterPro" id="IPR036844">
    <property type="entry name" value="Hint_dom_sf"/>
</dbReference>
<dbReference type="InterPro" id="IPR028992">
    <property type="entry name" value="Hedgehog/Intein_dom"/>
</dbReference>
<dbReference type="NCBIfam" id="NF038133">
    <property type="entry name" value="choice_anch_L"/>
    <property type="match status" value="1"/>
</dbReference>
<sequence length="520" mass="55516">MVTINNSATAEQMAQAILGDGVQIVGASYTGDNRASGIYSDADSLAPGVAPSDTGVILSTGQVNQFIGLDSNPNDSGSTTSGSRGPNNEAGFNAIAGTSTYDAAFIDIDFTSDNDLLTMQFVFSSEEYPEYVNSIYNDIVGVWINGAQVPLEVGNGQTNIGNVNEQNNFNLYVDNTNDDYNTEMDGFTVTLTLTMPVDTEGVNSIRIGIADVGDNRYDSNLLIAGNSLQSALIATSDTETMGVNSSKTIDVLGNDINGGTGVIRITHINGIQVNAGDSVLLATGQRVWLNADGTFTVETDGDVEPVNFTYGIENDDGVTDTGFVTINTVPCFVAGTRIRTPDGDVPVETLCPGDLVEAHDNGPQPVRWIGRRRVPACGKHAPVVIRAGAFGNHGELKVSPQHRILLRDTLAELLFGEREVLVAAKDLVNDRSIRIVEGGEVEYVHILFDEHQVIYSEGLATESFLPGPQTMDSFEEDIVAELASIFPEIDPETGAGYGASARRTLRKFEAAVLMSRRWAA</sequence>
<dbReference type="InterPro" id="IPR049804">
    <property type="entry name" value="Choice_anch_L"/>
</dbReference>
<proteinExistence type="predicted"/>
<dbReference type="Pfam" id="PF13403">
    <property type="entry name" value="Hint_2"/>
    <property type="match status" value="1"/>
</dbReference>
<name>A0A1Y5RYZ8_9RHOB</name>
<evidence type="ECO:0000313" key="3">
    <source>
        <dbReference type="EMBL" id="SLN28639.1"/>
    </source>
</evidence>
<dbReference type="AlphaFoldDB" id="A0A1Y5RYZ8"/>
<evidence type="ECO:0000259" key="2">
    <source>
        <dbReference type="Pfam" id="PF13403"/>
    </source>
</evidence>